<dbReference type="RefSeq" id="WP_013627675.1">
    <property type="nucleotide sequence ID" value="NC_015174.1"/>
</dbReference>
<dbReference type="Proteomes" id="UP000006860">
    <property type="component" value="Chromosome"/>
</dbReference>
<dbReference type="KEGG" id="pbs:Plabr_1331"/>
<sequence length="176" mass="20062">MTSRLPIWMGLLLVCWPLSLLSGCGYTVGGPYDQEIRSVYVPIFKSPIFRRDIHLELTEAVQREIRTRTPFRLTTEDRADTRLVGRVVEVRKDVLGETGFDDPRQLQLGVAVEVMWEDMRAGELIAQHRLPLDASTHDLLIQGNFAPEVGQSQATAKHEALTRLARRIVDKMEIPW</sequence>
<name>F0SNQ7_RUBBR</name>
<dbReference type="HOGENOM" id="CLU_123317_0_0_0"/>
<reference evidence="2" key="1">
    <citation type="submission" date="2011-02" db="EMBL/GenBank/DDBJ databases">
        <title>The complete genome of Planctomyces brasiliensis DSM 5305.</title>
        <authorList>
            <person name="Lucas S."/>
            <person name="Copeland A."/>
            <person name="Lapidus A."/>
            <person name="Bruce D."/>
            <person name="Goodwin L."/>
            <person name="Pitluck S."/>
            <person name="Kyrpides N."/>
            <person name="Mavromatis K."/>
            <person name="Pagani I."/>
            <person name="Ivanova N."/>
            <person name="Ovchinnikova G."/>
            <person name="Lu M."/>
            <person name="Detter J.C."/>
            <person name="Han C."/>
            <person name="Land M."/>
            <person name="Hauser L."/>
            <person name="Markowitz V."/>
            <person name="Cheng J.-F."/>
            <person name="Hugenholtz P."/>
            <person name="Woyke T."/>
            <person name="Wu D."/>
            <person name="Tindall B."/>
            <person name="Pomrenke H.G."/>
            <person name="Brambilla E."/>
            <person name="Klenk H.-P."/>
            <person name="Eisen J.A."/>
        </authorList>
    </citation>
    <scope>NUCLEOTIDE SEQUENCE [LARGE SCALE GENOMIC DNA]</scope>
    <source>
        <strain evidence="2">ATCC 49424 / DSM 5305 / JCM 21570 / NBRC 103401 / IFAM 1448</strain>
    </source>
</reference>
<dbReference type="GO" id="GO:0019867">
    <property type="term" value="C:outer membrane"/>
    <property type="evidence" value="ECO:0007669"/>
    <property type="project" value="InterPro"/>
</dbReference>
<organism evidence="1 2">
    <name type="scientific">Rubinisphaera brasiliensis (strain ATCC 49424 / DSM 5305 / JCM 21570 / IAM 15109 / NBRC 103401 / IFAM 1448)</name>
    <name type="common">Planctomyces brasiliensis</name>
    <dbReference type="NCBI Taxonomy" id="756272"/>
    <lineage>
        <taxon>Bacteria</taxon>
        <taxon>Pseudomonadati</taxon>
        <taxon>Planctomycetota</taxon>
        <taxon>Planctomycetia</taxon>
        <taxon>Planctomycetales</taxon>
        <taxon>Planctomycetaceae</taxon>
        <taxon>Rubinisphaera</taxon>
    </lineage>
</organism>
<dbReference type="eggNOG" id="COG2980">
    <property type="taxonomic scope" value="Bacteria"/>
</dbReference>
<dbReference type="Pfam" id="PF04390">
    <property type="entry name" value="LptE"/>
    <property type="match status" value="1"/>
</dbReference>
<protein>
    <recommendedName>
        <fullName evidence="3">Lipopolysaccharide-assembly</fullName>
    </recommendedName>
</protein>
<dbReference type="STRING" id="756272.Plabr_1331"/>
<dbReference type="GO" id="GO:0043165">
    <property type="term" value="P:Gram-negative-bacterium-type cell outer membrane assembly"/>
    <property type="evidence" value="ECO:0007669"/>
    <property type="project" value="InterPro"/>
</dbReference>
<keyword evidence="2" id="KW-1185">Reference proteome</keyword>
<dbReference type="EMBL" id="CP002546">
    <property type="protein sequence ID" value="ADY58943.1"/>
    <property type="molecule type" value="Genomic_DNA"/>
</dbReference>
<evidence type="ECO:0000313" key="2">
    <source>
        <dbReference type="Proteomes" id="UP000006860"/>
    </source>
</evidence>
<evidence type="ECO:0008006" key="3">
    <source>
        <dbReference type="Google" id="ProtNLM"/>
    </source>
</evidence>
<accession>F0SNQ7</accession>
<dbReference type="PROSITE" id="PS51257">
    <property type="entry name" value="PROKAR_LIPOPROTEIN"/>
    <property type="match status" value="1"/>
</dbReference>
<dbReference type="AlphaFoldDB" id="F0SNQ7"/>
<gene>
    <name evidence="1" type="ordered locus">Plabr_1331</name>
</gene>
<dbReference type="InterPro" id="IPR007485">
    <property type="entry name" value="LPS_assembly_LptE"/>
</dbReference>
<proteinExistence type="predicted"/>
<evidence type="ECO:0000313" key="1">
    <source>
        <dbReference type="EMBL" id="ADY58943.1"/>
    </source>
</evidence>